<gene>
    <name evidence="1" type="ORF">JYB88_05295</name>
</gene>
<dbReference type="EMBL" id="CP071504">
    <property type="protein sequence ID" value="QSX31058.1"/>
    <property type="molecule type" value="Genomic_DNA"/>
</dbReference>
<evidence type="ECO:0000313" key="1">
    <source>
        <dbReference type="EMBL" id="QSX31058.1"/>
    </source>
</evidence>
<evidence type="ECO:0000313" key="2">
    <source>
        <dbReference type="Proteomes" id="UP000663281"/>
    </source>
</evidence>
<dbReference type="KEGG" id="scyp:JYB88_05295"/>
<name>A0A974XPK4_9GAMM</name>
<dbReference type="RefSeq" id="WP_207325731.1">
    <property type="nucleotide sequence ID" value="NZ_CP071504.1"/>
</dbReference>
<protein>
    <submittedName>
        <fullName evidence="1">DUF2789 domain-containing protein</fullName>
    </submittedName>
</protein>
<proteinExistence type="predicted"/>
<reference evidence="1 2" key="1">
    <citation type="submission" date="2021-03" db="EMBL/GenBank/DDBJ databases">
        <title>Novel species identification of genus Shewanella.</title>
        <authorList>
            <person name="Liu G."/>
            <person name="Zhang Q."/>
        </authorList>
    </citation>
    <scope>NUCLEOTIDE SEQUENCE [LARGE SCALE GENOMIC DNA]</scope>
    <source>
        <strain evidence="1 2">FJAT-53726</strain>
    </source>
</reference>
<dbReference type="AlphaFoldDB" id="A0A974XPK4"/>
<dbReference type="Gene3D" id="1.10.10.1130">
    <property type="entry name" value="Uncharacterised protein PF10982, DUF2789"/>
    <property type="match status" value="1"/>
</dbReference>
<accession>A0A974XPK4</accession>
<dbReference type="Proteomes" id="UP000663281">
    <property type="component" value="Chromosome"/>
</dbReference>
<keyword evidence="2" id="KW-1185">Reference proteome</keyword>
<dbReference type="Pfam" id="PF10982">
    <property type="entry name" value="DUF2789"/>
    <property type="match status" value="1"/>
</dbReference>
<dbReference type="InterPro" id="IPR021250">
    <property type="entry name" value="DUF2789"/>
</dbReference>
<organism evidence="1 2">
    <name type="scientific">Shewanella cyperi</name>
    <dbReference type="NCBI Taxonomy" id="2814292"/>
    <lineage>
        <taxon>Bacteria</taxon>
        <taxon>Pseudomonadati</taxon>
        <taxon>Pseudomonadota</taxon>
        <taxon>Gammaproteobacteria</taxon>
        <taxon>Alteromonadales</taxon>
        <taxon>Shewanellaceae</taxon>
        <taxon>Shewanella</taxon>
    </lineage>
</organism>
<sequence>MDTTPTDMSHLFEQLGLPHQTGAINNFIDSHSVDDGVAIWQAKFWNPAQASFLREALDADAQWSELIDQLDTMLRK</sequence>
<dbReference type="InterPro" id="IPR038086">
    <property type="entry name" value="DUF2789_sf"/>
</dbReference>